<dbReference type="AlphaFoldDB" id="Q4N1U6"/>
<feature type="transmembrane region" description="Helical" evidence="9">
    <location>
        <begin position="59"/>
        <end position="83"/>
    </location>
</feature>
<evidence type="ECO:0000256" key="5">
    <source>
        <dbReference type="ARBA" id="ARBA00022919"/>
    </source>
</evidence>
<dbReference type="STRING" id="5875.Q4N1U6"/>
<comment type="subcellular location">
    <subcellularLocation>
        <location evidence="1">Membrane</location>
        <topology evidence="1">Multi-pass membrane protein</topology>
    </subcellularLocation>
</comment>
<feature type="transmembrane region" description="Helical" evidence="9">
    <location>
        <begin position="147"/>
        <end position="167"/>
    </location>
</feature>
<dbReference type="VEuPathDB" id="PiroplasmaDB:TpMuguga_04g00631"/>
<dbReference type="RefSeq" id="XP_764266.1">
    <property type="nucleotide sequence ID" value="XM_759173.1"/>
</dbReference>
<dbReference type="PANTHER" id="PTHR21290:SF25">
    <property type="entry name" value="SPHINGOMYELIN SYNTHASE-RELATED PROTEIN 1"/>
    <property type="match status" value="1"/>
</dbReference>
<dbReference type="eggNOG" id="KOG3058">
    <property type="taxonomic scope" value="Eukaryota"/>
</dbReference>
<dbReference type="KEGG" id="tpv:TP04_0631"/>
<keyword evidence="7" id="KW-0443">Lipid metabolism</keyword>
<reference evidence="11 12" key="1">
    <citation type="journal article" date="2005" name="Science">
        <title>Genome sequence of Theileria parva, a bovine pathogen that transforms lymphocytes.</title>
        <authorList>
            <person name="Gardner M.J."/>
            <person name="Bishop R."/>
            <person name="Shah T."/>
            <person name="de Villiers E.P."/>
            <person name="Carlton J.M."/>
            <person name="Hall N."/>
            <person name="Ren Q."/>
            <person name="Paulsen I.T."/>
            <person name="Pain A."/>
            <person name="Berriman M."/>
            <person name="Wilson R.J.M."/>
            <person name="Sato S."/>
            <person name="Ralph S.A."/>
            <person name="Mann D.J."/>
            <person name="Xiong Z."/>
            <person name="Shallom S.J."/>
            <person name="Weidman J."/>
            <person name="Jiang L."/>
            <person name="Lynn J."/>
            <person name="Weaver B."/>
            <person name="Shoaibi A."/>
            <person name="Domingo A.R."/>
            <person name="Wasawo D."/>
            <person name="Crabtree J."/>
            <person name="Wortman J.R."/>
            <person name="Haas B."/>
            <person name="Angiuoli S.V."/>
            <person name="Creasy T.H."/>
            <person name="Lu C."/>
            <person name="Suh B."/>
            <person name="Silva J.C."/>
            <person name="Utterback T.R."/>
            <person name="Feldblyum T.V."/>
            <person name="Pertea M."/>
            <person name="Allen J."/>
            <person name="Nierman W.C."/>
            <person name="Taracha E.L.N."/>
            <person name="Salzberg S.L."/>
            <person name="White O.R."/>
            <person name="Fitzhugh H.A."/>
            <person name="Morzaria S."/>
            <person name="Venter J.C."/>
            <person name="Fraser C.M."/>
            <person name="Nene V."/>
        </authorList>
    </citation>
    <scope>NUCLEOTIDE SEQUENCE [LARGE SCALE GENOMIC DNA]</scope>
    <source>
        <strain evidence="11 12">Muguga</strain>
    </source>
</reference>
<evidence type="ECO:0000256" key="3">
    <source>
        <dbReference type="ARBA" id="ARBA00022679"/>
    </source>
</evidence>
<feature type="transmembrane region" description="Helical" evidence="9">
    <location>
        <begin position="251"/>
        <end position="270"/>
    </location>
</feature>
<evidence type="ECO:0000259" key="10">
    <source>
        <dbReference type="Pfam" id="PF14360"/>
    </source>
</evidence>
<protein>
    <recommendedName>
        <fullName evidence="10">Sphingomyelin synthase-like domain-containing protein</fullName>
    </recommendedName>
</protein>
<evidence type="ECO:0000256" key="6">
    <source>
        <dbReference type="ARBA" id="ARBA00022989"/>
    </source>
</evidence>
<dbReference type="PANTHER" id="PTHR21290">
    <property type="entry name" value="SPHINGOMYELIN SYNTHETASE"/>
    <property type="match status" value="1"/>
</dbReference>
<keyword evidence="8 9" id="KW-0472">Membrane</keyword>
<gene>
    <name evidence="11" type="ordered locus">TP04_0631</name>
</gene>
<name>Q4N1U6_THEPA</name>
<feature type="transmembrane region" description="Helical" evidence="9">
    <location>
        <begin position="187"/>
        <end position="220"/>
    </location>
</feature>
<feature type="transmembrane region" description="Helical" evidence="9">
    <location>
        <begin position="227"/>
        <end position="245"/>
    </location>
</feature>
<dbReference type="GO" id="GO:0046513">
    <property type="term" value="P:ceramide biosynthetic process"/>
    <property type="evidence" value="ECO:0007669"/>
    <property type="project" value="TreeGrafter"/>
</dbReference>
<dbReference type="GO" id="GO:0047493">
    <property type="term" value="F:ceramide cholinephosphotransferase activity"/>
    <property type="evidence" value="ECO:0007669"/>
    <property type="project" value="TreeGrafter"/>
</dbReference>
<evidence type="ECO:0000256" key="1">
    <source>
        <dbReference type="ARBA" id="ARBA00004141"/>
    </source>
</evidence>
<evidence type="ECO:0000256" key="8">
    <source>
        <dbReference type="ARBA" id="ARBA00023136"/>
    </source>
</evidence>
<dbReference type="GeneID" id="3501225"/>
<dbReference type="InterPro" id="IPR045221">
    <property type="entry name" value="Sphingomyelin_synth-like"/>
</dbReference>
<evidence type="ECO:0000313" key="12">
    <source>
        <dbReference type="Proteomes" id="UP000001949"/>
    </source>
</evidence>
<dbReference type="Proteomes" id="UP000001949">
    <property type="component" value="Unassembled WGS sequence"/>
</dbReference>
<keyword evidence="3" id="KW-0808">Transferase</keyword>
<keyword evidence="4 9" id="KW-0812">Transmembrane</keyword>
<dbReference type="GO" id="GO:0000139">
    <property type="term" value="C:Golgi membrane"/>
    <property type="evidence" value="ECO:0007669"/>
    <property type="project" value="TreeGrafter"/>
</dbReference>
<keyword evidence="6 9" id="KW-1133">Transmembrane helix</keyword>
<comment type="similarity">
    <text evidence="2">Belongs to the sphingomyelin synthase family.</text>
</comment>
<dbReference type="GO" id="GO:0005886">
    <property type="term" value="C:plasma membrane"/>
    <property type="evidence" value="ECO:0007669"/>
    <property type="project" value="TreeGrafter"/>
</dbReference>
<dbReference type="EMBL" id="AAGK01000004">
    <property type="protein sequence ID" value="EAN31983.1"/>
    <property type="molecule type" value="Genomic_DNA"/>
</dbReference>
<dbReference type="GO" id="GO:0005789">
    <property type="term" value="C:endoplasmic reticulum membrane"/>
    <property type="evidence" value="ECO:0007669"/>
    <property type="project" value="TreeGrafter"/>
</dbReference>
<organism evidence="11 12">
    <name type="scientific">Theileria parva</name>
    <name type="common">East coast fever infection agent</name>
    <dbReference type="NCBI Taxonomy" id="5875"/>
    <lineage>
        <taxon>Eukaryota</taxon>
        <taxon>Sar</taxon>
        <taxon>Alveolata</taxon>
        <taxon>Apicomplexa</taxon>
        <taxon>Aconoidasida</taxon>
        <taxon>Piroplasmida</taxon>
        <taxon>Theileriidae</taxon>
        <taxon>Theileria</taxon>
    </lineage>
</organism>
<sequence>MNSSLILDPKVKSQEISDSPPDLVIDVDYPLPFTIDASTSMEIEMKSALKQCMSMLKSYLFRIFIIIIALIAVLYFQGLLMLMSDTYYMKTNRIPLLDRVHELLEGVNHPFSPALCNTLMFIIVWVGILRIVFFTPLFYLFQMALRYIFLFGSAYFIRGFYIFATTVPSCYLNCNPDLKKRSFFPLLIRIIAGYMGLVTNCTDLIVSGHTVFTVITAILFVENSKYLVTKIIITLYTGFVLFLIVACKYHYTVDVLLGLTISVLLHYFYYTRVDDFGTYIHNKIFNSGSEIFLGARKTKLHYSLITKFIVKMELLEERLILGQKLRTLYLRVNDQKNLIDKNLLKKFNHMVRLFGADESDDLLTLFRGTRRMNFYYWKYLYRKMFKKKKIVEVI</sequence>
<dbReference type="OMA" id="IVACKYH"/>
<dbReference type="GO" id="GO:0033188">
    <property type="term" value="F:sphingomyelin synthase activity"/>
    <property type="evidence" value="ECO:0007669"/>
    <property type="project" value="TreeGrafter"/>
</dbReference>
<evidence type="ECO:0000256" key="4">
    <source>
        <dbReference type="ARBA" id="ARBA00022692"/>
    </source>
</evidence>
<evidence type="ECO:0000256" key="7">
    <source>
        <dbReference type="ARBA" id="ARBA00023098"/>
    </source>
</evidence>
<proteinExistence type="inferred from homology"/>
<keyword evidence="12" id="KW-1185">Reference proteome</keyword>
<accession>Q4N1U6</accession>
<feature type="transmembrane region" description="Helical" evidence="9">
    <location>
        <begin position="119"/>
        <end position="140"/>
    </location>
</feature>
<evidence type="ECO:0000256" key="9">
    <source>
        <dbReference type="SAM" id="Phobius"/>
    </source>
</evidence>
<evidence type="ECO:0000256" key="2">
    <source>
        <dbReference type="ARBA" id="ARBA00005441"/>
    </source>
</evidence>
<keyword evidence="5" id="KW-0746">Sphingolipid metabolism</keyword>
<dbReference type="InterPro" id="IPR025749">
    <property type="entry name" value="Sphingomyelin_synth-like_dom"/>
</dbReference>
<dbReference type="Pfam" id="PF14360">
    <property type="entry name" value="PAP2_C"/>
    <property type="match status" value="1"/>
</dbReference>
<evidence type="ECO:0000313" key="11">
    <source>
        <dbReference type="EMBL" id="EAN31983.1"/>
    </source>
</evidence>
<dbReference type="InParanoid" id="Q4N1U6"/>
<dbReference type="FunCoup" id="Q4N1U6">
    <property type="interactions" value="1"/>
</dbReference>
<comment type="caution">
    <text evidence="11">The sequence shown here is derived from an EMBL/GenBank/DDBJ whole genome shotgun (WGS) entry which is preliminary data.</text>
</comment>
<feature type="domain" description="Sphingomyelin synthase-like" evidence="10">
    <location>
        <begin position="200"/>
        <end position="270"/>
    </location>
</feature>